<dbReference type="PANTHER" id="PTHR33203:SF44">
    <property type="entry name" value="OLEOSIN 20.3 KDA"/>
    <property type="match status" value="1"/>
</dbReference>
<evidence type="ECO:0008006" key="13">
    <source>
        <dbReference type="Google" id="ProtNLM"/>
    </source>
</evidence>
<evidence type="ECO:0000256" key="7">
    <source>
        <dbReference type="ARBA" id="ARBA00022989"/>
    </source>
</evidence>
<comment type="subcellular location">
    <subcellularLocation>
        <location evidence="3">Lipid droplet</location>
    </subcellularLocation>
    <subcellularLocation>
        <location evidence="2">Membrane</location>
        <topology evidence="2">Multi-pass membrane protein</topology>
    </subcellularLocation>
</comment>
<feature type="compositionally biased region" description="Basic and acidic residues" evidence="9">
    <location>
        <begin position="123"/>
        <end position="137"/>
    </location>
</feature>
<evidence type="ECO:0000256" key="3">
    <source>
        <dbReference type="ARBA" id="ARBA00004502"/>
    </source>
</evidence>
<reference evidence="11 12" key="1">
    <citation type="journal article" date="2024" name="Plant J.">
        <title>Genome sequences and population genomics reveal climatic adaptation and genomic divergence between two closely related sweetgum species.</title>
        <authorList>
            <person name="Xu W.Q."/>
            <person name="Ren C.Q."/>
            <person name="Zhang X.Y."/>
            <person name="Comes H.P."/>
            <person name="Liu X.H."/>
            <person name="Li Y.G."/>
            <person name="Kettle C.J."/>
            <person name="Jalonen R."/>
            <person name="Gaisberger H."/>
            <person name="Ma Y.Z."/>
            <person name="Qiu Y.X."/>
        </authorList>
    </citation>
    <scope>NUCLEOTIDE SEQUENCE [LARGE SCALE GENOMIC DNA]</scope>
    <source>
        <strain evidence="11">Hangzhou</strain>
    </source>
</reference>
<evidence type="ECO:0000256" key="8">
    <source>
        <dbReference type="ARBA" id="ARBA00023136"/>
    </source>
</evidence>
<evidence type="ECO:0000256" key="5">
    <source>
        <dbReference type="ARBA" id="ARBA00022677"/>
    </source>
</evidence>
<evidence type="ECO:0000256" key="4">
    <source>
        <dbReference type="ARBA" id="ARBA00010858"/>
    </source>
</evidence>
<comment type="function">
    <text evidence="1">May have a structural role to stabilize the lipid body during desiccation of the seed by preventing coalescence of the oil. Probably interacts with both lipid and phospholipid moieties of lipid bodies. May also provide recognition signals for specific lipase anchorage in lipolysis during seedling growth.</text>
</comment>
<dbReference type="GO" id="GO:0016020">
    <property type="term" value="C:membrane"/>
    <property type="evidence" value="ECO:0007669"/>
    <property type="project" value="UniProtKB-SubCell"/>
</dbReference>
<keyword evidence="7 10" id="KW-1133">Transmembrane helix</keyword>
<evidence type="ECO:0000313" key="11">
    <source>
        <dbReference type="EMBL" id="KAK9272633.1"/>
    </source>
</evidence>
<keyword evidence="8 10" id="KW-0472">Membrane</keyword>
<dbReference type="PANTHER" id="PTHR33203">
    <property type="entry name" value="OLEOSIN"/>
    <property type="match status" value="1"/>
</dbReference>
<feature type="transmembrane region" description="Helical" evidence="10">
    <location>
        <begin position="85"/>
        <end position="110"/>
    </location>
</feature>
<dbReference type="GO" id="GO:0010344">
    <property type="term" value="P:seed oilbody biogenesis"/>
    <property type="evidence" value="ECO:0007669"/>
    <property type="project" value="TreeGrafter"/>
</dbReference>
<dbReference type="Pfam" id="PF01277">
    <property type="entry name" value="Oleosin"/>
    <property type="match status" value="1"/>
</dbReference>
<protein>
    <recommendedName>
        <fullName evidence="13">Oleosin</fullName>
    </recommendedName>
</protein>
<evidence type="ECO:0000256" key="9">
    <source>
        <dbReference type="SAM" id="MobiDB-lite"/>
    </source>
</evidence>
<evidence type="ECO:0000256" key="6">
    <source>
        <dbReference type="ARBA" id="ARBA00022692"/>
    </source>
</evidence>
<dbReference type="InterPro" id="IPR000136">
    <property type="entry name" value="Oleosin"/>
</dbReference>
<dbReference type="AlphaFoldDB" id="A0AAP0NH53"/>
<comment type="caution">
    <text evidence="11">The sequence shown here is derived from an EMBL/GenBank/DDBJ whole genome shotgun (WGS) entry which is preliminary data.</text>
</comment>
<gene>
    <name evidence="11" type="ORF">L1049_003009</name>
</gene>
<comment type="similarity">
    <text evidence="4">Belongs to the oleosin family.</text>
</comment>
<evidence type="ECO:0000256" key="10">
    <source>
        <dbReference type="SAM" id="Phobius"/>
    </source>
</evidence>
<proteinExistence type="inferred from homology"/>
<keyword evidence="12" id="KW-1185">Reference proteome</keyword>
<sequence>MADRSHPHQLQVHPQQRYEGGFKNLLPQKGPSASQVIAVITLLPVGGTLLTLAGITLTLTLIGCAVTTPIFFICSPVLVPAAIVLGLAVTAFLASGALGLTALSSLTWVFNYLRGAASTMPEQMDHAKRRMQEKAKDLGQGIQNKAQEGGRT</sequence>
<dbReference type="GO" id="GO:0019915">
    <property type="term" value="P:lipid storage"/>
    <property type="evidence" value="ECO:0007669"/>
    <property type="project" value="TreeGrafter"/>
</dbReference>
<dbReference type="GO" id="GO:0050826">
    <property type="term" value="P:response to freezing"/>
    <property type="evidence" value="ECO:0007669"/>
    <property type="project" value="TreeGrafter"/>
</dbReference>
<feature type="region of interest" description="Disordered" evidence="9">
    <location>
        <begin position="123"/>
        <end position="152"/>
    </location>
</feature>
<keyword evidence="6 10" id="KW-0812">Transmembrane</keyword>
<feature type="transmembrane region" description="Helical" evidence="10">
    <location>
        <begin position="59"/>
        <end position="79"/>
    </location>
</feature>
<accession>A0AAP0NH53</accession>
<dbReference type="Proteomes" id="UP001415857">
    <property type="component" value="Unassembled WGS sequence"/>
</dbReference>
<evidence type="ECO:0000256" key="2">
    <source>
        <dbReference type="ARBA" id="ARBA00004141"/>
    </source>
</evidence>
<keyword evidence="5" id="KW-0551">Lipid droplet</keyword>
<dbReference type="GO" id="GO:0012511">
    <property type="term" value="C:monolayer-surrounded lipid storage body"/>
    <property type="evidence" value="ECO:0007669"/>
    <property type="project" value="InterPro"/>
</dbReference>
<evidence type="ECO:0000256" key="1">
    <source>
        <dbReference type="ARBA" id="ARBA00002582"/>
    </source>
</evidence>
<evidence type="ECO:0000313" key="12">
    <source>
        <dbReference type="Proteomes" id="UP001415857"/>
    </source>
</evidence>
<name>A0AAP0NH53_LIQFO</name>
<feature type="transmembrane region" description="Helical" evidence="10">
    <location>
        <begin position="32"/>
        <end position="52"/>
    </location>
</feature>
<organism evidence="11 12">
    <name type="scientific">Liquidambar formosana</name>
    <name type="common">Formosan gum</name>
    <dbReference type="NCBI Taxonomy" id="63359"/>
    <lineage>
        <taxon>Eukaryota</taxon>
        <taxon>Viridiplantae</taxon>
        <taxon>Streptophyta</taxon>
        <taxon>Embryophyta</taxon>
        <taxon>Tracheophyta</taxon>
        <taxon>Spermatophyta</taxon>
        <taxon>Magnoliopsida</taxon>
        <taxon>eudicotyledons</taxon>
        <taxon>Gunneridae</taxon>
        <taxon>Pentapetalae</taxon>
        <taxon>Saxifragales</taxon>
        <taxon>Altingiaceae</taxon>
        <taxon>Liquidambar</taxon>
    </lineage>
</organism>
<dbReference type="EMBL" id="JBBPBK010000013">
    <property type="protein sequence ID" value="KAK9272633.1"/>
    <property type="molecule type" value="Genomic_DNA"/>
</dbReference>